<keyword evidence="9" id="KW-1185">Reference proteome</keyword>
<dbReference type="SMART" id="SM00988">
    <property type="entry name" value="UreE_N"/>
    <property type="match status" value="1"/>
</dbReference>
<comment type="similarity">
    <text evidence="5">Belongs to the UreE family.</text>
</comment>
<protein>
    <recommendedName>
        <fullName evidence="5">Urease accessory protein UreE</fullName>
    </recommendedName>
</protein>
<feature type="domain" description="UreE urease accessory N-terminal" evidence="7">
    <location>
        <begin position="3"/>
        <end position="68"/>
    </location>
</feature>
<dbReference type="InterPro" id="IPR012406">
    <property type="entry name" value="UreE"/>
</dbReference>
<reference evidence="8 9" key="1">
    <citation type="submission" date="2019-09" db="EMBL/GenBank/DDBJ databases">
        <title>Genome sequence of Rhodovastum atsumiense, a diverse member of the Acetobacteraceae family of non-sulfur purple photosynthetic bacteria.</title>
        <authorList>
            <person name="Meyer T."/>
            <person name="Kyndt J."/>
        </authorList>
    </citation>
    <scope>NUCLEOTIDE SEQUENCE [LARGE SCALE GENOMIC DNA]</scope>
    <source>
        <strain evidence="8 9">DSM 21279</strain>
    </source>
</reference>
<dbReference type="Pfam" id="PF02814">
    <property type="entry name" value="UreE_N"/>
    <property type="match status" value="1"/>
</dbReference>
<accession>A0A5M6IQE2</accession>
<dbReference type="PIRSF" id="PIRSF036402">
    <property type="entry name" value="Ureas_acces_UreE"/>
    <property type="match status" value="1"/>
</dbReference>
<keyword evidence="2 5" id="KW-0963">Cytoplasm</keyword>
<dbReference type="GO" id="GO:0051082">
    <property type="term" value="F:unfolded protein binding"/>
    <property type="evidence" value="ECO:0007669"/>
    <property type="project" value="UniProtKB-UniRule"/>
</dbReference>
<comment type="caution">
    <text evidence="8">The sequence shown here is derived from an EMBL/GenBank/DDBJ whole genome shotgun (WGS) entry which is preliminary data.</text>
</comment>
<dbReference type="AlphaFoldDB" id="A0A5M6IQE2"/>
<dbReference type="EMBL" id="VWPK01000037">
    <property type="protein sequence ID" value="KAA5610149.1"/>
    <property type="molecule type" value="Genomic_DNA"/>
</dbReference>
<keyword evidence="4 5" id="KW-0143">Chaperone</keyword>
<dbReference type="SUPFAM" id="SSF69737">
    <property type="entry name" value="Urease metallochaperone UreE, C-terminal domain"/>
    <property type="match status" value="1"/>
</dbReference>
<dbReference type="InterPro" id="IPR007864">
    <property type="entry name" value="UreE_C_dom"/>
</dbReference>
<dbReference type="Pfam" id="PF05194">
    <property type="entry name" value="UreE_C"/>
    <property type="match status" value="1"/>
</dbReference>
<evidence type="ECO:0000256" key="6">
    <source>
        <dbReference type="SAM" id="MobiDB-lite"/>
    </source>
</evidence>
<evidence type="ECO:0000259" key="7">
    <source>
        <dbReference type="SMART" id="SM00988"/>
    </source>
</evidence>
<gene>
    <name evidence="5" type="primary">ureE</name>
    <name evidence="8" type="ORF">F1189_20655</name>
</gene>
<proteinExistence type="inferred from homology"/>
<evidence type="ECO:0000313" key="9">
    <source>
        <dbReference type="Proteomes" id="UP000325255"/>
    </source>
</evidence>
<evidence type="ECO:0000256" key="4">
    <source>
        <dbReference type="ARBA" id="ARBA00023186"/>
    </source>
</evidence>
<evidence type="ECO:0000256" key="2">
    <source>
        <dbReference type="ARBA" id="ARBA00022490"/>
    </source>
</evidence>
<dbReference type="GO" id="GO:0019627">
    <property type="term" value="P:urea metabolic process"/>
    <property type="evidence" value="ECO:0007669"/>
    <property type="project" value="InterPro"/>
</dbReference>
<dbReference type="InterPro" id="IPR036118">
    <property type="entry name" value="UreE_N_sf"/>
</dbReference>
<dbReference type="Gene3D" id="2.60.260.20">
    <property type="entry name" value="Urease metallochaperone UreE, N-terminal domain"/>
    <property type="match status" value="1"/>
</dbReference>
<dbReference type="GO" id="GO:0016151">
    <property type="term" value="F:nickel cation binding"/>
    <property type="evidence" value="ECO:0007669"/>
    <property type="project" value="UniProtKB-UniRule"/>
</dbReference>
<evidence type="ECO:0000313" key="8">
    <source>
        <dbReference type="EMBL" id="KAA5610149.1"/>
    </source>
</evidence>
<dbReference type="SUPFAM" id="SSF69287">
    <property type="entry name" value="Urease metallochaperone UreE, N-terminal domain"/>
    <property type="match status" value="1"/>
</dbReference>
<dbReference type="GO" id="GO:0006457">
    <property type="term" value="P:protein folding"/>
    <property type="evidence" value="ECO:0007669"/>
    <property type="project" value="InterPro"/>
</dbReference>
<feature type="region of interest" description="Disordered" evidence="6">
    <location>
        <begin position="141"/>
        <end position="168"/>
    </location>
</feature>
<comment type="function">
    <text evidence="5">Involved in urease metallocenter assembly. Binds nickel. Probably functions as a nickel donor during metallocenter assembly.</text>
</comment>
<dbReference type="RefSeq" id="WP_150042771.1">
    <property type="nucleotide sequence ID" value="NZ_OW485601.1"/>
</dbReference>
<dbReference type="Proteomes" id="UP000325255">
    <property type="component" value="Unassembled WGS sequence"/>
</dbReference>
<feature type="compositionally biased region" description="Basic and acidic residues" evidence="6">
    <location>
        <begin position="150"/>
        <end position="168"/>
    </location>
</feature>
<dbReference type="OrthoDB" id="9802215at2"/>
<dbReference type="HAMAP" id="MF_00822">
    <property type="entry name" value="UreE"/>
    <property type="match status" value="1"/>
</dbReference>
<dbReference type="Gene3D" id="3.30.70.790">
    <property type="entry name" value="UreE, C-terminal domain"/>
    <property type="match status" value="1"/>
</dbReference>
<evidence type="ECO:0000256" key="3">
    <source>
        <dbReference type="ARBA" id="ARBA00022596"/>
    </source>
</evidence>
<sequence>MTRADTVLPAGSWDSAAASDHVLVDFDRRHRRRILLRTEGGREVMLDLPHAVRLRHGDGLVLEDGSRIRVEARPEPLAEIHAHAEGDLVRIAWHLGNRHLPVQLLKAEDGSDRIRIRADHVIEEMVEGLGGHVELIEAPFDPESGAYAGGHDHLHDEDGDEGGDHVHG</sequence>
<comment type="subcellular location">
    <subcellularLocation>
        <location evidence="1 5">Cytoplasm</location>
    </subcellularLocation>
</comment>
<evidence type="ECO:0000256" key="1">
    <source>
        <dbReference type="ARBA" id="ARBA00004496"/>
    </source>
</evidence>
<dbReference type="GO" id="GO:0065003">
    <property type="term" value="P:protein-containing complex assembly"/>
    <property type="evidence" value="ECO:0007669"/>
    <property type="project" value="InterPro"/>
</dbReference>
<name>A0A5M6IQE2_9PROT</name>
<dbReference type="InterPro" id="IPR004029">
    <property type="entry name" value="UreE_N"/>
</dbReference>
<dbReference type="GO" id="GO:0005737">
    <property type="term" value="C:cytoplasm"/>
    <property type="evidence" value="ECO:0007669"/>
    <property type="project" value="UniProtKB-SubCell"/>
</dbReference>
<organism evidence="8 9">
    <name type="scientific">Rhodovastum atsumiense</name>
    <dbReference type="NCBI Taxonomy" id="504468"/>
    <lineage>
        <taxon>Bacteria</taxon>
        <taxon>Pseudomonadati</taxon>
        <taxon>Pseudomonadota</taxon>
        <taxon>Alphaproteobacteria</taxon>
        <taxon>Acetobacterales</taxon>
        <taxon>Acetobacteraceae</taxon>
        <taxon>Rhodovastum</taxon>
    </lineage>
</organism>
<evidence type="ECO:0000256" key="5">
    <source>
        <dbReference type="HAMAP-Rule" id="MF_00822"/>
    </source>
</evidence>
<keyword evidence="3 5" id="KW-0533">Nickel</keyword>